<dbReference type="Proteomes" id="UP000800039">
    <property type="component" value="Unassembled WGS sequence"/>
</dbReference>
<comment type="subcellular location">
    <subcellularLocation>
        <location evidence="1">Nucleus</location>
    </subcellularLocation>
</comment>
<evidence type="ECO:0000256" key="5">
    <source>
        <dbReference type="ARBA" id="ARBA00023242"/>
    </source>
</evidence>
<evidence type="ECO:0000256" key="4">
    <source>
        <dbReference type="ARBA" id="ARBA00023163"/>
    </source>
</evidence>
<protein>
    <submittedName>
        <fullName evidence="6">Uncharacterized protein</fullName>
    </submittedName>
</protein>
<reference evidence="6" key="1">
    <citation type="submission" date="2020-01" db="EMBL/GenBank/DDBJ databases">
        <authorList>
            <consortium name="DOE Joint Genome Institute"/>
            <person name="Haridas S."/>
            <person name="Albert R."/>
            <person name="Binder M."/>
            <person name="Bloem J."/>
            <person name="Labutti K."/>
            <person name="Salamov A."/>
            <person name="Andreopoulos B."/>
            <person name="Baker S.E."/>
            <person name="Barry K."/>
            <person name="Bills G."/>
            <person name="Bluhm B.H."/>
            <person name="Cannon C."/>
            <person name="Castanera R."/>
            <person name="Culley D.E."/>
            <person name="Daum C."/>
            <person name="Ezra D."/>
            <person name="Gonzalez J.B."/>
            <person name="Henrissat B."/>
            <person name="Kuo A."/>
            <person name="Liang C."/>
            <person name="Lipzen A."/>
            <person name="Lutzoni F."/>
            <person name="Magnuson J."/>
            <person name="Mondo S."/>
            <person name="Nolan M."/>
            <person name="Ohm R."/>
            <person name="Pangilinan J."/>
            <person name="Park H.-J."/>
            <person name="Ramirez L."/>
            <person name="Alfaro M."/>
            <person name="Sun H."/>
            <person name="Tritt A."/>
            <person name="Yoshinaga Y."/>
            <person name="Zwiers L.-H."/>
            <person name="Turgeon B.G."/>
            <person name="Goodwin S.B."/>
            <person name="Spatafora J.W."/>
            <person name="Crous P.W."/>
            <person name="Grigoriev I.V."/>
        </authorList>
    </citation>
    <scope>NUCLEOTIDE SEQUENCE</scope>
    <source>
        <strain evidence="6">CBS 394.84</strain>
    </source>
</reference>
<evidence type="ECO:0000256" key="2">
    <source>
        <dbReference type="ARBA" id="ARBA00008048"/>
    </source>
</evidence>
<comment type="caution">
    <text evidence="6">The sequence shown here is derived from an EMBL/GenBank/DDBJ whole genome shotgun (WGS) entry which is preliminary data.</text>
</comment>
<evidence type="ECO:0000313" key="7">
    <source>
        <dbReference type="Proteomes" id="UP000800039"/>
    </source>
</evidence>
<evidence type="ECO:0000256" key="3">
    <source>
        <dbReference type="ARBA" id="ARBA00023015"/>
    </source>
</evidence>
<dbReference type="OrthoDB" id="5326237at2759"/>
<dbReference type="GO" id="GO:0016592">
    <property type="term" value="C:mediator complex"/>
    <property type="evidence" value="ECO:0007669"/>
    <property type="project" value="InterPro"/>
</dbReference>
<name>A0A9P4GC29_9PLEO</name>
<keyword evidence="4" id="KW-0804">Transcription</keyword>
<sequence length="278" mass="30848">MSTTDLAAQPGPGWDEAQCTAALAHLEQLQAQLDDLRLAIPRVIEPFQRPPNPATFKLYAQGVVGSQNDLKNLHEAWRSPETQRTLEQVKLSLTKNADLAASASIPSHGWVERERREGVLKKENRSETVEDFGNILTDEDIAGIVVGFQKTYTNIKLETRDENCSISTRFVSGAVMLKFHISIEREANGRYKLNAECLGTTEPWQAITRCIASRPQVNDLKYLLDMIAAYKTVKGTSCAKCKKLLDNSLLTPTARRSKKVAGDSPELVWEALHEGCLG</sequence>
<keyword evidence="3" id="KW-0805">Transcription regulation</keyword>
<gene>
    <name evidence="6" type="ORF">K460DRAFT_409892</name>
</gene>
<dbReference type="RefSeq" id="XP_040785047.1">
    <property type="nucleotide sequence ID" value="XM_040937301.1"/>
</dbReference>
<evidence type="ECO:0000256" key="1">
    <source>
        <dbReference type="ARBA" id="ARBA00004123"/>
    </source>
</evidence>
<dbReference type="GeneID" id="63854551"/>
<comment type="similarity">
    <text evidence="2">Belongs to the Mediator complex subunit 27 family.</text>
</comment>
<dbReference type="EMBL" id="ML976618">
    <property type="protein sequence ID" value="KAF1842484.1"/>
    <property type="molecule type" value="Genomic_DNA"/>
</dbReference>
<evidence type="ECO:0000313" key="6">
    <source>
        <dbReference type="EMBL" id="KAF1842484.1"/>
    </source>
</evidence>
<dbReference type="InterPro" id="IPR021627">
    <property type="entry name" value="Mediator_Med27"/>
</dbReference>
<proteinExistence type="inferred from homology"/>
<keyword evidence="7" id="KW-1185">Reference proteome</keyword>
<dbReference type="AlphaFoldDB" id="A0A9P4GC29"/>
<dbReference type="Pfam" id="PF11571">
    <property type="entry name" value="Med27"/>
    <property type="match status" value="1"/>
</dbReference>
<keyword evidence="5" id="KW-0539">Nucleus</keyword>
<organism evidence="6 7">
    <name type="scientific">Cucurbitaria berberidis CBS 394.84</name>
    <dbReference type="NCBI Taxonomy" id="1168544"/>
    <lineage>
        <taxon>Eukaryota</taxon>
        <taxon>Fungi</taxon>
        <taxon>Dikarya</taxon>
        <taxon>Ascomycota</taxon>
        <taxon>Pezizomycotina</taxon>
        <taxon>Dothideomycetes</taxon>
        <taxon>Pleosporomycetidae</taxon>
        <taxon>Pleosporales</taxon>
        <taxon>Pleosporineae</taxon>
        <taxon>Cucurbitariaceae</taxon>
        <taxon>Cucurbitaria</taxon>
    </lineage>
</organism>
<accession>A0A9P4GC29</accession>